<reference evidence="5" key="1">
    <citation type="submission" date="2022-01" db="EMBL/GenBank/DDBJ databases">
        <title>Genome Sequence Resource for Two Populations of Ditylenchus destructor, the Migratory Endoparasitic Phytonematode.</title>
        <authorList>
            <person name="Zhang H."/>
            <person name="Lin R."/>
            <person name="Xie B."/>
        </authorList>
    </citation>
    <scope>NUCLEOTIDE SEQUENCE</scope>
    <source>
        <strain evidence="5">BazhouSP</strain>
    </source>
</reference>
<dbReference type="SUPFAM" id="SSF47027">
    <property type="entry name" value="Acyl-CoA binding protein"/>
    <property type="match status" value="1"/>
</dbReference>
<dbReference type="GO" id="GO:0006631">
    <property type="term" value="P:fatty acid metabolic process"/>
    <property type="evidence" value="ECO:0007669"/>
    <property type="project" value="TreeGrafter"/>
</dbReference>
<keyword evidence="6" id="KW-1185">Reference proteome</keyword>
<dbReference type="Gene3D" id="1.20.80.10">
    <property type="match status" value="1"/>
</dbReference>
<protein>
    <submittedName>
        <fullName evidence="5">Acyl coA binding protein domain-containing protein</fullName>
    </submittedName>
</protein>
<dbReference type="AlphaFoldDB" id="A0AAD4R5N9"/>
<dbReference type="InterPro" id="IPR022408">
    <property type="entry name" value="Acyl-CoA-binding_prot_CS"/>
</dbReference>
<dbReference type="PROSITE" id="PS00880">
    <property type="entry name" value="ACB_1"/>
    <property type="match status" value="1"/>
</dbReference>
<keyword evidence="2" id="KW-0446">Lipid-binding</keyword>
<accession>A0AAD4R5N9</accession>
<evidence type="ECO:0000256" key="1">
    <source>
        <dbReference type="ARBA" id="ARBA00005567"/>
    </source>
</evidence>
<dbReference type="PANTHER" id="PTHR23310">
    <property type="entry name" value="ACYL-COA-BINDING PROTEIN, ACBP"/>
    <property type="match status" value="1"/>
</dbReference>
<evidence type="ECO:0000313" key="6">
    <source>
        <dbReference type="Proteomes" id="UP001201812"/>
    </source>
</evidence>
<dbReference type="PRINTS" id="PR00689">
    <property type="entry name" value="ACOABINDINGP"/>
</dbReference>
<dbReference type="PANTHER" id="PTHR23310:SF62">
    <property type="entry name" value="ACYL-COA BINDING PROTEIN 1, ISOFORM A"/>
    <property type="match status" value="1"/>
</dbReference>
<keyword evidence="3" id="KW-1133">Transmembrane helix</keyword>
<gene>
    <name evidence="5" type="ORF">DdX_06387</name>
</gene>
<evidence type="ECO:0000256" key="3">
    <source>
        <dbReference type="SAM" id="Phobius"/>
    </source>
</evidence>
<organism evidence="5 6">
    <name type="scientific">Ditylenchus destructor</name>
    <dbReference type="NCBI Taxonomy" id="166010"/>
    <lineage>
        <taxon>Eukaryota</taxon>
        <taxon>Metazoa</taxon>
        <taxon>Ecdysozoa</taxon>
        <taxon>Nematoda</taxon>
        <taxon>Chromadorea</taxon>
        <taxon>Rhabditida</taxon>
        <taxon>Tylenchina</taxon>
        <taxon>Tylenchomorpha</taxon>
        <taxon>Sphaerularioidea</taxon>
        <taxon>Anguinidae</taxon>
        <taxon>Anguininae</taxon>
        <taxon>Ditylenchus</taxon>
    </lineage>
</organism>
<proteinExistence type="inferred from homology"/>
<comment type="caution">
    <text evidence="5">The sequence shown here is derived from an EMBL/GenBank/DDBJ whole genome shotgun (WGS) entry which is preliminary data.</text>
</comment>
<sequence length="112" mass="12820">MTIIENTPHIEKKKFLFSVVFAFSTNFHFTSIILLQIMVTFEEAAEQAKKLKQTPSNEEMLELYAFYKQATVGDNNTDKWNSWNSKKGTSQDDAKNSYVNLVGELVGKYGLQ</sequence>
<feature type="domain" description="ACB" evidence="4">
    <location>
        <begin position="37"/>
        <end position="111"/>
    </location>
</feature>
<comment type="similarity">
    <text evidence="1">Belongs to the ACBP family.</text>
</comment>
<dbReference type="InterPro" id="IPR014352">
    <property type="entry name" value="FERM/acyl-CoA-bd_prot_sf"/>
</dbReference>
<evidence type="ECO:0000256" key="2">
    <source>
        <dbReference type="ARBA" id="ARBA00023121"/>
    </source>
</evidence>
<feature type="transmembrane region" description="Helical" evidence="3">
    <location>
        <begin position="15"/>
        <end position="41"/>
    </location>
</feature>
<evidence type="ECO:0000313" key="5">
    <source>
        <dbReference type="EMBL" id="KAI1717978.1"/>
    </source>
</evidence>
<evidence type="ECO:0000259" key="4">
    <source>
        <dbReference type="PROSITE" id="PS51228"/>
    </source>
</evidence>
<dbReference type="Pfam" id="PF00887">
    <property type="entry name" value="ACBP"/>
    <property type="match status" value="1"/>
</dbReference>
<dbReference type="Proteomes" id="UP001201812">
    <property type="component" value="Unassembled WGS sequence"/>
</dbReference>
<keyword evidence="3" id="KW-0472">Membrane</keyword>
<keyword evidence="3" id="KW-0812">Transmembrane</keyword>
<dbReference type="InterPro" id="IPR000582">
    <property type="entry name" value="Acyl-CoA-binding_protein"/>
</dbReference>
<name>A0AAD4R5N9_9BILA</name>
<dbReference type="EMBL" id="JAKKPZ010000008">
    <property type="protein sequence ID" value="KAI1717978.1"/>
    <property type="molecule type" value="Genomic_DNA"/>
</dbReference>
<dbReference type="PROSITE" id="PS51228">
    <property type="entry name" value="ACB_2"/>
    <property type="match status" value="1"/>
</dbReference>
<dbReference type="InterPro" id="IPR035984">
    <property type="entry name" value="Acyl-CoA-binding_sf"/>
</dbReference>
<dbReference type="GO" id="GO:0000062">
    <property type="term" value="F:fatty-acyl-CoA binding"/>
    <property type="evidence" value="ECO:0007669"/>
    <property type="project" value="InterPro"/>
</dbReference>